<comment type="caution">
    <text evidence="2">The sequence shown here is derived from an EMBL/GenBank/DDBJ whole genome shotgun (WGS) entry which is preliminary data.</text>
</comment>
<feature type="transmembrane region" description="Helical" evidence="1">
    <location>
        <begin position="53"/>
        <end position="76"/>
    </location>
</feature>
<organism evidence="2 3">
    <name type="scientific">Hydrogeniiclostridium mannosilyticum</name>
    <dbReference type="NCBI Taxonomy" id="2764322"/>
    <lineage>
        <taxon>Bacteria</taxon>
        <taxon>Bacillati</taxon>
        <taxon>Bacillota</taxon>
        <taxon>Clostridia</taxon>
        <taxon>Eubacteriales</taxon>
        <taxon>Acutalibacteraceae</taxon>
        <taxon>Hydrogeniiclostridium</taxon>
    </lineage>
</organism>
<accession>A0A328UH33</accession>
<evidence type="ECO:0000313" key="2">
    <source>
        <dbReference type="EMBL" id="RAQ29274.1"/>
    </source>
</evidence>
<name>A0A328UH33_9FIRM</name>
<sequence length="83" mass="9233">MLLTGTGHFCFAIFLPVNRLARHSPIFLAAAPGFEAASYFLGLKNSDKLGRRFVAGSSLSMLTLLNNIFKIILFYVKRIEIDP</sequence>
<evidence type="ECO:0000313" key="3">
    <source>
        <dbReference type="Proteomes" id="UP000249377"/>
    </source>
</evidence>
<dbReference type="AlphaFoldDB" id="A0A328UH33"/>
<keyword evidence="1" id="KW-1133">Transmembrane helix</keyword>
<keyword evidence="1" id="KW-0472">Membrane</keyword>
<keyword evidence="1" id="KW-0812">Transmembrane</keyword>
<dbReference type="EMBL" id="QLYR01000003">
    <property type="protein sequence ID" value="RAQ29274.1"/>
    <property type="molecule type" value="Genomic_DNA"/>
</dbReference>
<dbReference type="RefSeq" id="WP_112332505.1">
    <property type="nucleotide sequence ID" value="NZ_JADPHD010000007.1"/>
</dbReference>
<gene>
    <name evidence="2" type="ORF">DPQ25_07265</name>
</gene>
<reference evidence="2 3" key="1">
    <citation type="submission" date="2018-06" db="EMBL/GenBank/DDBJ databases">
        <title>Noncontiguous genome sequence of Ruminococcaceae bacterium ASD2818.</title>
        <authorList>
            <person name="Chaplin A.V."/>
            <person name="Sokolova S.R."/>
            <person name="Kochetkova T.O."/>
            <person name="Goltsov A.Y."/>
            <person name="Trofimov D.Y."/>
            <person name="Efimov B.A."/>
        </authorList>
    </citation>
    <scope>NUCLEOTIDE SEQUENCE [LARGE SCALE GENOMIC DNA]</scope>
    <source>
        <strain evidence="2 3">ASD2818</strain>
    </source>
</reference>
<keyword evidence="3" id="KW-1185">Reference proteome</keyword>
<dbReference type="Proteomes" id="UP000249377">
    <property type="component" value="Unassembled WGS sequence"/>
</dbReference>
<proteinExistence type="predicted"/>
<protein>
    <submittedName>
        <fullName evidence="2">Uncharacterized protein</fullName>
    </submittedName>
</protein>
<evidence type="ECO:0000256" key="1">
    <source>
        <dbReference type="SAM" id="Phobius"/>
    </source>
</evidence>